<dbReference type="RefSeq" id="WP_353112553.1">
    <property type="nucleotide sequence ID" value="NZ_APND01000004.1"/>
</dbReference>
<keyword evidence="4" id="KW-1185">Reference proteome</keyword>
<evidence type="ECO:0000256" key="1">
    <source>
        <dbReference type="ARBA" id="ARBA00023002"/>
    </source>
</evidence>
<feature type="domain" description="FAD dependent oxidoreductase" evidence="2">
    <location>
        <begin position="6"/>
        <end position="342"/>
    </location>
</feature>
<dbReference type="EMBL" id="APND01000004">
    <property type="protein sequence ID" value="MES1930391.1"/>
    <property type="molecule type" value="Genomic_DNA"/>
</dbReference>
<comment type="caution">
    <text evidence="3">The sequence shown here is derived from an EMBL/GenBank/DDBJ whole genome shotgun (WGS) entry which is preliminary data.</text>
</comment>
<dbReference type="InterPro" id="IPR036188">
    <property type="entry name" value="FAD/NAD-bd_sf"/>
</dbReference>
<name>A0ABV2B3D0_9GAMM</name>
<evidence type="ECO:0000313" key="4">
    <source>
        <dbReference type="Proteomes" id="UP001460888"/>
    </source>
</evidence>
<dbReference type="Pfam" id="PF01266">
    <property type="entry name" value="DAO"/>
    <property type="match status" value="1"/>
</dbReference>
<gene>
    <name evidence="3" type="ORF">SADO_14088</name>
</gene>
<keyword evidence="1" id="KW-0560">Oxidoreductase</keyword>
<dbReference type="PANTHER" id="PTHR13847:SF289">
    <property type="entry name" value="GLYCINE OXIDASE"/>
    <property type="match status" value="1"/>
</dbReference>
<dbReference type="PANTHER" id="PTHR13847">
    <property type="entry name" value="SARCOSINE DEHYDROGENASE-RELATED"/>
    <property type="match status" value="1"/>
</dbReference>
<reference evidence="3 4" key="1">
    <citation type="submission" date="2013-03" db="EMBL/GenBank/DDBJ databases">
        <title>Salinisphaera dokdonensis CL-ES53 Genome Sequencing.</title>
        <authorList>
            <person name="Li C."/>
            <person name="Lai Q."/>
            <person name="Shao Z."/>
        </authorList>
    </citation>
    <scope>NUCLEOTIDE SEQUENCE [LARGE SCALE GENOMIC DNA]</scope>
    <source>
        <strain evidence="3 4">CL-ES53</strain>
    </source>
</reference>
<dbReference type="Gene3D" id="3.50.50.60">
    <property type="entry name" value="FAD/NAD(P)-binding domain"/>
    <property type="match status" value="1"/>
</dbReference>
<accession>A0ABV2B3D0</accession>
<dbReference type="Gene3D" id="3.30.9.10">
    <property type="entry name" value="D-Amino Acid Oxidase, subunit A, domain 2"/>
    <property type="match status" value="1"/>
</dbReference>
<sequence length="360" mass="38162">MKSDYDVAIAGGGLVGLSTAWYLLDAGYRVTVIDAGKIGREASWAGGGILFPIYPWKYSAAVQRLSQRGRAIYSDFVAAVDACSGIDSEYRETGLCVLDDAEIEKGRAWAEQHAEPTAALDNAALSKWFGKTQTPRGLFFPHAAQVRNPRLCQSLLSALVRRGARVLEDCPVTGPRTDNRVFKGFDTAQGIVRATHGVVAAGSWSSLLLGELAPQPIFPVCGQMLLMRGAPGLLPTVLLQNGRYAIPRADGRILVGSTLEPGGYERKTDGETAASLRSSAIGMCAALGDLPIEKHWAGLRPATGDGQPLIGQLPGVTGLYLNSGQYRNGVLCAPSSAEILRDAIVQGLTAPISAFDPARL</sequence>
<dbReference type="SUPFAM" id="SSF51905">
    <property type="entry name" value="FAD/NAD(P)-binding domain"/>
    <property type="match status" value="1"/>
</dbReference>
<dbReference type="InterPro" id="IPR006076">
    <property type="entry name" value="FAD-dep_OxRdtase"/>
</dbReference>
<evidence type="ECO:0000259" key="2">
    <source>
        <dbReference type="Pfam" id="PF01266"/>
    </source>
</evidence>
<dbReference type="SUPFAM" id="SSF54373">
    <property type="entry name" value="FAD-linked reductases, C-terminal domain"/>
    <property type="match status" value="1"/>
</dbReference>
<dbReference type="Proteomes" id="UP001460888">
    <property type="component" value="Unassembled WGS sequence"/>
</dbReference>
<organism evidence="3 4">
    <name type="scientific">Salinisphaera dokdonensis CL-ES53</name>
    <dbReference type="NCBI Taxonomy" id="1304272"/>
    <lineage>
        <taxon>Bacteria</taxon>
        <taxon>Pseudomonadati</taxon>
        <taxon>Pseudomonadota</taxon>
        <taxon>Gammaproteobacteria</taxon>
        <taxon>Salinisphaerales</taxon>
        <taxon>Salinisphaeraceae</taxon>
        <taxon>Salinisphaera</taxon>
    </lineage>
</organism>
<proteinExistence type="predicted"/>
<evidence type="ECO:0000313" key="3">
    <source>
        <dbReference type="EMBL" id="MES1930391.1"/>
    </source>
</evidence>
<protein>
    <submittedName>
        <fullName evidence="3">Glycine oxidase ThiO</fullName>
    </submittedName>
</protein>